<reference evidence="4 5" key="1">
    <citation type="journal article" date="2019" name="Int. J. Syst. Evol. Microbiol.">
        <title>The Global Catalogue of Microorganisms (GCM) 10K type strain sequencing project: providing services to taxonomists for standard genome sequencing and annotation.</title>
        <authorList>
            <consortium name="The Broad Institute Genomics Platform"/>
            <consortium name="The Broad Institute Genome Sequencing Center for Infectious Disease"/>
            <person name="Wu L."/>
            <person name="Ma J."/>
        </authorList>
    </citation>
    <scope>NUCLEOTIDE SEQUENCE [LARGE SCALE GENOMIC DNA]</scope>
    <source>
        <strain evidence="4 5">JCM 3367</strain>
    </source>
</reference>
<dbReference type="Pfam" id="PF05532">
    <property type="entry name" value="CsbD"/>
    <property type="match status" value="1"/>
</dbReference>
<feature type="compositionally biased region" description="Basic and acidic residues" evidence="2">
    <location>
        <begin position="49"/>
        <end position="63"/>
    </location>
</feature>
<accession>A0ABN3NML5</accession>
<evidence type="ECO:0000256" key="2">
    <source>
        <dbReference type="SAM" id="MobiDB-lite"/>
    </source>
</evidence>
<dbReference type="Gene3D" id="1.10.1470.10">
    <property type="entry name" value="YjbJ"/>
    <property type="match status" value="1"/>
</dbReference>
<gene>
    <name evidence="4" type="ORF">GCM10010201_25120</name>
</gene>
<evidence type="ECO:0000256" key="1">
    <source>
        <dbReference type="ARBA" id="ARBA00009129"/>
    </source>
</evidence>
<keyword evidence="5" id="KW-1185">Reference proteome</keyword>
<comment type="caution">
    <text evidence="4">The sequence shown here is derived from an EMBL/GenBank/DDBJ whole genome shotgun (WGS) entry which is preliminary data.</text>
</comment>
<evidence type="ECO:0000259" key="3">
    <source>
        <dbReference type="Pfam" id="PF05532"/>
    </source>
</evidence>
<proteinExistence type="inferred from homology"/>
<dbReference type="SUPFAM" id="SSF69047">
    <property type="entry name" value="Hypothetical protein YjbJ"/>
    <property type="match status" value="1"/>
</dbReference>
<organism evidence="4 5">
    <name type="scientific">Pilimelia columellifera subsp. columellifera</name>
    <dbReference type="NCBI Taxonomy" id="706583"/>
    <lineage>
        <taxon>Bacteria</taxon>
        <taxon>Bacillati</taxon>
        <taxon>Actinomycetota</taxon>
        <taxon>Actinomycetes</taxon>
        <taxon>Micromonosporales</taxon>
        <taxon>Micromonosporaceae</taxon>
        <taxon>Pilimelia</taxon>
    </lineage>
</organism>
<comment type="similarity">
    <text evidence="1">Belongs to the UPF0337 (CsbD) family.</text>
</comment>
<evidence type="ECO:0000313" key="4">
    <source>
        <dbReference type="EMBL" id="GAA2525431.1"/>
    </source>
</evidence>
<protein>
    <recommendedName>
        <fullName evidence="3">CsbD-like domain-containing protein</fullName>
    </recommendedName>
</protein>
<feature type="domain" description="CsbD-like" evidence="3">
    <location>
        <begin position="5"/>
        <end position="56"/>
    </location>
</feature>
<evidence type="ECO:0000313" key="5">
    <source>
        <dbReference type="Proteomes" id="UP001499978"/>
    </source>
</evidence>
<sequence>MGIADRIQDKTDELKGATKEKVGSATDNRDLQAEGAGEKFKGKAGQTMEDIKDAARRAADRHS</sequence>
<dbReference type="RefSeq" id="WP_344172532.1">
    <property type="nucleotide sequence ID" value="NZ_BAAARY010000011.1"/>
</dbReference>
<feature type="region of interest" description="Disordered" evidence="2">
    <location>
        <begin position="1"/>
        <end position="63"/>
    </location>
</feature>
<dbReference type="EMBL" id="BAAARY010000011">
    <property type="protein sequence ID" value="GAA2525431.1"/>
    <property type="molecule type" value="Genomic_DNA"/>
</dbReference>
<name>A0ABN3NML5_9ACTN</name>
<dbReference type="InterPro" id="IPR008462">
    <property type="entry name" value="CsbD"/>
</dbReference>
<feature type="compositionally biased region" description="Basic and acidic residues" evidence="2">
    <location>
        <begin position="1"/>
        <end position="41"/>
    </location>
</feature>
<dbReference type="InterPro" id="IPR036629">
    <property type="entry name" value="YjbJ_sf"/>
</dbReference>
<dbReference type="Proteomes" id="UP001499978">
    <property type="component" value="Unassembled WGS sequence"/>
</dbReference>